<feature type="compositionally biased region" description="Polar residues" evidence="2">
    <location>
        <begin position="71"/>
        <end position="85"/>
    </location>
</feature>
<feature type="compositionally biased region" description="Basic and acidic residues" evidence="2">
    <location>
        <begin position="1606"/>
        <end position="1627"/>
    </location>
</feature>
<feature type="region of interest" description="Disordered" evidence="2">
    <location>
        <begin position="2447"/>
        <end position="2510"/>
    </location>
</feature>
<feature type="compositionally biased region" description="Low complexity" evidence="2">
    <location>
        <begin position="412"/>
        <end position="428"/>
    </location>
</feature>
<dbReference type="EnsemblMetazoa" id="AALFPA23_018688.R27418">
    <property type="protein sequence ID" value="AALFPA23_018688.P27418"/>
    <property type="gene ID" value="AALFPA23_018688"/>
</dbReference>
<feature type="compositionally biased region" description="Basic and acidic residues" evidence="2">
    <location>
        <begin position="220"/>
        <end position="231"/>
    </location>
</feature>
<keyword evidence="3" id="KW-1133">Transmembrane helix</keyword>
<proteinExistence type="predicted"/>
<reference evidence="4" key="2">
    <citation type="submission" date="2025-05" db="UniProtKB">
        <authorList>
            <consortium name="EnsemblMetazoa"/>
        </authorList>
    </citation>
    <scope>IDENTIFICATION</scope>
    <source>
        <strain evidence="4">Foshan</strain>
    </source>
</reference>
<evidence type="ECO:0000313" key="5">
    <source>
        <dbReference type="Proteomes" id="UP000069940"/>
    </source>
</evidence>
<dbReference type="PANTHER" id="PTHR34859">
    <property type="entry name" value="UNNAMED PRODUCT"/>
    <property type="match status" value="1"/>
</dbReference>
<evidence type="ECO:0000313" key="4">
    <source>
        <dbReference type="EnsemblMetazoa" id="AALFPA23_018688.P27418"/>
    </source>
</evidence>
<feature type="region of interest" description="Disordered" evidence="2">
    <location>
        <begin position="926"/>
        <end position="953"/>
    </location>
</feature>
<dbReference type="RefSeq" id="XP_062708060.1">
    <property type="nucleotide sequence ID" value="XM_062852076.1"/>
</dbReference>
<feature type="region of interest" description="Disordered" evidence="2">
    <location>
        <begin position="1131"/>
        <end position="1213"/>
    </location>
</feature>
<feature type="region of interest" description="Disordered" evidence="2">
    <location>
        <begin position="1"/>
        <end position="120"/>
    </location>
</feature>
<feature type="region of interest" description="Disordered" evidence="2">
    <location>
        <begin position="373"/>
        <end position="437"/>
    </location>
</feature>
<feature type="compositionally biased region" description="Acidic residues" evidence="2">
    <location>
        <begin position="1099"/>
        <end position="1110"/>
    </location>
</feature>
<feature type="transmembrane region" description="Helical" evidence="3">
    <location>
        <begin position="2543"/>
        <end position="2562"/>
    </location>
</feature>
<feature type="compositionally biased region" description="Polar residues" evidence="2">
    <location>
        <begin position="2391"/>
        <end position="2401"/>
    </location>
</feature>
<feature type="compositionally biased region" description="Basic and acidic residues" evidence="2">
    <location>
        <begin position="1578"/>
        <end position="1591"/>
    </location>
</feature>
<evidence type="ECO:0000256" key="3">
    <source>
        <dbReference type="SAM" id="Phobius"/>
    </source>
</evidence>
<keyword evidence="1" id="KW-0175">Coiled coil</keyword>
<feature type="region of interest" description="Disordered" evidence="2">
    <location>
        <begin position="1699"/>
        <end position="1729"/>
    </location>
</feature>
<feature type="compositionally biased region" description="Basic residues" evidence="2">
    <location>
        <begin position="2468"/>
        <end position="2478"/>
    </location>
</feature>
<feature type="compositionally biased region" description="Basic and acidic residues" evidence="2">
    <location>
        <begin position="1155"/>
        <end position="1176"/>
    </location>
</feature>
<feature type="region of interest" description="Disordered" evidence="2">
    <location>
        <begin position="513"/>
        <end position="777"/>
    </location>
</feature>
<dbReference type="Proteomes" id="UP000069940">
    <property type="component" value="Unassembled WGS sequence"/>
</dbReference>
<feature type="compositionally biased region" description="Low complexity" evidence="2">
    <location>
        <begin position="190"/>
        <end position="214"/>
    </location>
</feature>
<name>A0ABM1ZHX9_AEDAL</name>
<feature type="compositionally biased region" description="Basic and acidic residues" evidence="2">
    <location>
        <begin position="1134"/>
        <end position="1145"/>
    </location>
</feature>
<feature type="region of interest" description="Disordered" evidence="2">
    <location>
        <begin position="2364"/>
        <end position="2431"/>
    </location>
</feature>
<feature type="compositionally biased region" description="Polar residues" evidence="2">
    <location>
        <begin position="1"/>
        <end position="27"/>
    </location>
</feature>
<feature type="coiled-coil region" evidence="1">
    <location>
        <begin position="2137"/>
        <end position="2322"/>
    </location>
</feature>
<dbReference type="GeneID" id="109414220"/>
<feature type="compositionally biased region" description="Basic and acidic residues" evidence="2">
    <location>
        <begin position="2402"/>
        <end position="2415"/>
    </location>
</feature>
<feature type="compositionally biased region" description="Polar residues" evidence="2">
    <location>
        <begin position="1241"/>
        <end position="1250"/>
    </location>
</feature>
<feature type="compositionally biased region" description="Polar residues" evidence="2">
    <location>
        <begin position="1436"/>
        <end position="1447"/>
    </location>
</feature>
<feature type="compositionally biased region" description="Polar residues" evidence="2">
    <location>
        <begin position="1195"/>
        <end position="1207"/>
    </location>
</feature>
<feature type="region of interest" description="Disordered" evidence="2">
    <location>
        <begin position="1081"/>
        <end position="1118"/>
    </location>
</feature>
<feature type="compositionally biased region" description="Basic and acidic residues" evidence="2">
    <location>
        <begin position="544"/>
        <end position="677"/>
    </location>
</feature>
<feature type="compositionally biased region" description="Low complexity" evidence="2">
    <location>
        <begin position="37"/>
        <end position="52"/>
    </location>
</feature>
<feature type="compositionally biased region" description="Basic and acidic residues" evidence="2">
    <location>
        <begin position="1415"/>
        <end position="1435"/>
    </location>
</feature>
<feature type="region of interest" description="Disordered" evidence="2">
    <location>
        <begin position="813"/>
        <end position="880"/>
    </location>
</feature>
<organism evidence="4 5">
    <name type="scientific">Aedes albopictus</name>
    <name type="common">Asian tiger mosquito</name>
    <name type="synonym">Stegomyia albopicta</name>
    <dbReference type="NCBI Taxonomy" id="7160"/>
    <lineage>
        <taxon>Eukaryota</taxon>
        <taxon>Metazoa</taxon>
        <taxon>Ecdysozoa</taxon>
        <taxon>Arthropoda</taxon>
        <taxon>Hexapoda</taxon>
        <taxon>Insecta</taxon>
        <taxon>Pterygota</taxon>
        <taxon>Neoptera</taxon>
        <taxon>Endopterygota</taxon>
        <taxon>Diptera</taxon>
        <taxon>Nematocera</taxon>
        <taxon>Culicoidea</taxon>
        <taxon>Culicidae</taxon>
        <taxon>Culicinae</taxon>
        <taxon>Aedini</taxon>
        <taxon>Aedes</taxon>
        <taxon>Stegomyia</taxon>
    </lineage>
</organism>
<feature type="compositionally biased region" description="Polar residues" evidence="2">
    <location>
        <begin position="739"/>
        <end position="761"/>
    </location>
</feature>
<protein>
    <submittedName>
        <fullName evidence="4">Uncharacterized protein</fullName>
    </submittedName>
</protein>
<feature type="region of interest" description="Disordered" evidence="2">
    <location>
        <begin position="2081"/>
        <end position="2112"/>
    </location>
</feature>
<feature type="region of interest" description="Disordered" evidence="2">
    <location>
        <begin position="314"/>
        <end position="349"/>
    </location>
</feature>
<feature type="compositionally biased region" description="Basic and acidic residues" evidence="2">
    <location>
        <begin position="338"/>
        <end position="349"/>
    </location>
</feature>
<keyword evidence="3" id="KW-0472">Membrane</keyword>
<feature type="region of interest" description="Disordered" evidence="2">
    <location>
        <begin position="989"/>
        <end position="1047"/>
    </location>
</feature>
<dbReference type="EnsemblMetazoa" id="AALFPA23_018688.R27426">
    <property type="protein sequence ID" value="AALFPA23_018688.P27426"/>
    <property type="gene ID" value="AALFPA23_018688"/>
</dbReference>
<feature type="compositionally biased region" description="Basic and acidic residues" evidence="2">
    <location>
        <begin position="2479"/>
        <end position="2491"/>
    </location>
</feature>
<sequence length="2584" mass="295100">MSTQDLQNRRSTLLQRYQPGAGSQNPLQQPPDSAPITRSTSQRSLQNSSLLQKYYPKTTSQDLRTGPPTQPETASTQPKRSSSQRSLDKSKLLQRYNKQNSLDSQDVPKPEPQQYSSQKRLESSKLLQRYNAVNNSQEFTGLAPRESTPVARFQRSGSLDHDKMTRSSLLSKYTPRFGKSLDRNKPPPISSYSNYSSQQSLDQQDSSQSISASQTIGDYGGDHFDQYDARNLRSRSSSVAKGLNRKSLQRDLPPPLRSSEIQKENVPLEPVTPETLPVVAASVPVMGNIASALPMPMLTAVTPTPMLEISAPTQEPLPETTLPPMPIQPVVSQPQPETPKRKEPVKPPRKDLATVAAVSIPIPNIKTTITVEPPTPIIPTKKDAPVVPKDPSPPLFSNRDRMEHYGGVPILSSSPPFQPPSKQQSKSPARTVSSSTKDTLLLPITDFSSRRSMTDLRQAQDESSSLTMEIDEFSDRNELSKFTKKRDSIKSTLASAFEQIAVLSVPQARSALEEDGETIESLPPNRKLKKRDHTYHPSFVPKQAKLEENERKKQEEKAKQHIQKKEQERKKEEEKLKKEEERLKKENEKLRKDEERRRKEDDKKIKAEEEKHRKEDEKKAKAEQEKLKKEAEKLAKEEEKLIKEEEKRLREEEKRLREEEKRKRNEEIKKQKEEKKKAASQKSVPTDQIEPKQPEEDTIEFGNHLEQYSISPPPPKQSTSVGKLPLGSQGALNRHTLPAMSTTMYSSQQSLDRTGGAQSKMLQRYAKRSGSQDFTHSTDIEEARKFIKDVHTSHGSLDQQRATRSSLLQKYTPKPLSASTAGGPTATVAVSPPTPKSTSQVSLDKTRLEKSSLLQRYNKPKEESANGRTGELPNSVEEPRKSAIVFAPKKISDKPTMFDYRDHEYEPIGEPVDDKIAEQKPSAAKGILALPTDDQKRKLSTSSLRVPLDDGDTISMEELQKDIEDRYFNRPSEEQVTMEIPEPVEAAAQEKTSKVKLAMARAQESGKKAMARAQESSKNAMVKAQEGSKSLHQKLRKQTDKFKTKMTNINIKKDKDVAPLASPEIVTTPEIEKLDFTIAEPKAEQETGETEPTQAASEEVTEQAEIEEATAENGAAKKKFRGADFSKIKMPKLHKPDFKRPEFTKISKPKMPKLKRPEMPKFLTEKPDFSKLKMPEKIGTLKIQRSKSMKEPVLSSATSAASPSDIETPSALDGADTKKKINYTDFSTYPRLLDKFKRQKSVPSNASVRASTPPPLEFTKAGKTSRTKGTGFVSRWAEKSSEDAGSTRFFTGSELGEREGSVEKRMRQRLERAEFEEPELAVTAEQKQLEEYDKENREIHLLSAARHDEFMKRKPPMERQESDLASEEEKQFWASSLGQKIRQNIDMNSNDFDFLDEEDRLRTARESEALGLSAHDRARFLGEPTGEHSEKDYDMRSTTPYSNKECQSSGSSGIRRRKGVIEEIDDDEFFLRQKGISKDNIQMGEYISSAIKEGLSTPKNALAEMGRYDAYYDDEADASERMSMEYRAEHGAGGRYYQPSVESDDVSNKQSFTDEFRKQADFFKTFPPDRPMRKHKKSYTDEHFDDDHQKVPYDSYEQEEEQDVEFYGRDRKYGSEQPEIRTEKEERFMDEESVGNGFTLTGTAIPPTPPRRRKKRFRDVTPSELTPFGNGLTSKPIYNSFTLGPETHVFNADVPLAQEESFTTPIPTPRRSRSRSQLSKFMDDDRTSRGAESYIFGAEDNALVKLAIDMSESNGYATVRKEPPPRPPAPIRRRKSTRSLGDQRQFSTLPNFHSVSPARPSRNYSTISPNRPPRGRSISSLNESASKLPSISKDDITQYEDIEAVDNQVKLHETLQSGEVVKKMKDRPLPPPPRPPRDTRKPRRFDHDDRFDFDGGAERITTLDTMEPRVIEEVEIAIQTDPVSEDFELDIEVSETISKPGKTLQEILKEEQQAEIDRARQLAEASNLMRDIQKFRDSTSSLSLHGSRPETPSAMTFERRVSAPSTSQMMPSLSSENLTEQDLANIDDDKFIAELVKKYVSEEKVTDNSKKPHKPTEEPKATVETIEPEKLREIESMIVNEDMQREDIQTVQSRPSAPPRRRSLVSSTQDIPTSIEIPQNVIEEIVERIRTNEQQHIAELEHLHQQQLDDLRKQQEEQRLLQEQKLEEQQKMLLEQQNQQLHETQQLKEQILLQQEQQMALLQQQQQQQQQLLLAQQQQQILLQQQEKERELQREKERELLREREIELEKARERERELHHARELELQRARDLEQQRAKELEHQRLRELELQRTMELEHQRLRELEQQRIQEAEIQRAREAELQRARDAELQRARETEIQRIRETEMLRAQEAELLKLKEMERKMRESQVRETTANQSEPAEAAVEEKSEVTDSVAQTSEVSESVRETATSEEKPAAEAIPVRPPPPRISPQIHAQFPYQEYLPYSLPPQPFYPTRNLSDDEAAYPQAPHRRRRHHRSRRESTSEEEIPREPRKQRHGTRSPEPSIPALGSQLIRACGTSIRETGDELMTILRASSKDENKRDLHIALIILIVIVAGLMALGMSGEQSVHHHHWDYFNPPGNSGR</sequence>
<feature type="region of interest" description="Disordered" evidence="2">
    <location>
        <begin position="1855"/>
        <end position="1891"/>
    </location>
</feature>
<evidence type="ECO:0000256" key="1">
    <source>
        <dbReference type="SAM" id="Coils"/>
    </source>
</evidence>
<feature type="compositionally biased region" description="Polar residues" evidence="2">
    <location>
        <begin position="1778"/>
        <end position="1794"/>
    </location>
</feature>
<accession>A0ABM1ZHX9</accession>
<keyword evidence="3" id="KW-0812">Transmembrane</keyword>
<keyword evidence="5" id="KW-1185">Reference proteome</keyword>
<evidence type="ECO:0000256" key="2">
    <source>
        <dbReference type="SAM" id="MobiDB-lite"/>
    </source>
</evidence>
<feature type="region of interest" description="Disordered" evidence="2">
    <location>
        <begin position="1755"/>
        <end position="1826"/>
    </location>
</feature>
<dbReference type="PANTHER" id="PTHR34859:SF2">
    <property type="entry name" value="LYSM DOMAIN-CONTAINING PROTEIN"/>
    <property type="match status" value="1"/>
</dbReference>
<feature type="region of interest" description="Disordered" evidence="2">
    <location>
        <begin position="1347"/>
        <end position="1370"/>
    </location>
</feature>
<dbReference type="RefSeq" id="XP_062708061.1">
    <property type="nucleotide sequence ID" value="XM_062852077.1"/>
</dbReference>
<reference evidence="5" key="1">
    <citation type="journal article" date="2015" name="Proc. Natl. Acad. Sci. U.S.A.">
        <title>Genome sequence of the Asian Tiger mosquito, Aedes albopictus, reveals insights into its biology, genetics, and evolution.</title>
        <authorList>
            <person name="Chen X.G."/>
            <person name="Jiang X."/>
            <person name="Gu J."/>
            <person name="Xu M."/>
            <person name="Wu Y."/>
            <person name="Deng Y."/>
            <person name="Zhang C."/>
            <person name="Bonizzoni M."/>
            <person name="Dermauw W."/>
            <person name="Vontas J."/>
            <person name="Armbruster P."/>
            <person name="Huang X."/>
            <person name="Yang Y."/>
            <person name="Zhang H."/>
            <person name="He W."/>
            <person name="Peng H."/>
            <person name="Liu Y."/>
            <person name="Wu K."/>
            <person name="Chen J."/>
            <person name="Lirakis M."/>
            <person name="Topalis P."/>
            <person name="Van Leeuwen T."/>
            <person name="Hall A.B."/>
            <person name="Jiang X."/>
            <person name="Thorpe C."/>
            <person name="Mueller R.L."/>
            <person name="Sun C."/>
            <person name="Waterhouse R.M."/>
            <person name="Yan G."/>
            <person name="Tu Z.J."/>
            <person name="Fang X."/>
            <person name="James A.A."/>
        </authorList>
    </citation>
    <scope>NUCLEOTIDE SEQUENCE [LARGE SCALE GENOMIC DNA]</scope>
    <source>
        <strain evidence="5">Foshan</strain>
    </source>
</reference>
<feature type="region of interest" description="Disordered" evidence="2">
    <location>
        <begin position="1237"/>
        <end position="1303"/>
    </location>
</feature>
<feature type="region of interest" description="Disordered" evidence="2">
    <location>
        <begin position="2042"/>
        <end position="2064"/>
    </location>
</feature>
<feature type="region of interest" description="Disordered" evidence="2">
    <location>
        <begin position="1415"/>
        <end position="1458"/>
    </location>
</feature>
<feature type="region of interest" description="Disordered" evidence="2">
    <location>
        <begin position="1563"/>
        <end position="1668"/>
    </location>
</feature>
<feature type="region of interest" description="Disordered" evidence="2">
    <location>
        <begin position="154"/>
        <end position="268"/>
    </location>
</feature>
<feature type="compositionally biased region" description="Polar residues" evidence="2">
    <location>
        <begin position="1817"/>
        <end position="1826"/>
    </location>
</feature>
<feature type="compositionally biased region" description="Basic and acidic residues" evidence="2">
    <location>
        <begin position="1875"/>
        <end position="1891"/>
    </location>
</feature>